<dbReference type="AlphaFoldDB" id="A0A078SST8"/>
<name>A0A078SST8_BACUN</name>
<accession>A0A078SST8</accession>
<evidence type="ECO:0000313" key="1">
    <source>
        <dbReference type="EMBL" id="KDS64927.1"/>
    </source>
</evidence>
<protein>
    <submittedName>
        <fullName evidence="1">Uncharacterized protein</fullName>
    </submittedName>
</protein>
<organism evidence="1 2">
    <name type="scientific">Bacteroides uniformis str. 3978 T3 ii</name>
    <dbReference type="NCBI Taxonomy" id="1339349"/>
    <lineage>
        <taxon>Bacteria</taxon>
        <taxon>Pseudomonadati</taxon>
        <taxon>Bacteroidota</taxon>
        <taxon>Bacteroidia</taxon>
        <taxon>Bacteroidales</taxon>
        <taxon>Bacteroidaceae</taxon>
        <taxon>Bacteroides</taxon>
    </lineage>
</organism>
<comment type="caution">
    <text evidence="1">The sequence shown here is derived from an EMBL/GenBank/DDBJ whole genome shotgun (WGS) entry which is preliminary data.</text>
</comment>
<dbReference type="PATRIC" id="fig|1339349.3.peg.135"/>
<evidence type="ECO:0000313" key="2">
    <source>
        <dbReference type="Proteomes" id="UP000028013"/>
    </source>
</evidence>
<dbReference type="Proteomes" id="UP000028013">
    <property type="component" value="Unassembled WGS sequence"/>
</dbReference>
<dbReference type="EMBL" id="JNHN01000004">
    <property type="protein sequence ID" value="KDS64927.1"/>
    <property type="molecule type" value="Genomic_DNA"/>
</dbReference>
<reference evidence="1 2" key="1">
    <citation type="submission" date="2014-04" db="EMBL/GenBank/DDBJ databases">
        <authorList>
            <person name="Sears C."/>
            <person name="Carroll K."/>
            <person name="Sack B.R."/>
            <person name="Qadri F."/>
            <person name="Myers L.L."/>
            <person name="Chung G.-T."/>
            <person name="Escheverria P."/>
            <person name="Fraser C.M."/>
            <person name="Sadzewicz L."/>
            <person name="Shefchek K.A."/>
            <person name="Tallon L."/>
            <person name="Das S.P."/>
            <person name="Daugherty S."/>
            <person name="Mongodin E.F."/>
        </authorList>
    </citation>
    <scope>NUCLEOTIDE SEQUENCE [LARGE SCALE GENOMIC DNA]</scope>
    <source>
        <strain evidence="1 2">3978 T3 ii</strain>
    </source>
</reference>
<dbReference type="RefSeq" id="WP_035448265.1">
    <property type="nucleotide sequence ID" value="NZ_JNHN01000004.1"/>
</dbReference>
<gene>
    <name evidence="1" type="ORF">M094_3228</name>
</gene>
<proteinExistence type="predicted"/>
<sequence>MDTSINLSDNYLDKLLSLSDEMKLRIINKLSESLLNNGSRRHVHVGKVKTEKNDFVLPKDIQELIGIASGIEDAEDERLNYLLNK</sequence>